<keyword evidence="2" id="KW-0238">DNA-binding</keyword>
<dbReference type="Gene3D" id="3.20.80.10">
    <property type="entry name" value="Regulatory factor, effector binding domain"/>
    <property type="match status" value="1"/>
</dbReference>
<dbReference type="PANTHER" id="PTHR47504:SF5">
    <property type="entry name" value="RIGHT ORIGIN-BINDING PROTEIN"/>
    <property type="match status" value="1"/>
</dbReference>
<dbReference type="Pfam" id="PF06445">
    <property type="entry name" value="GyrI-like"/>
    <property type="match status" value="1"/>
</dbReference>
<dbReference type="InterPro" id="IPR009057">
    <property type="entry name" value="Homeodomain-like_sf"/>
</dbReference>
<dbReference type="InterPro" id="IPR011256">
    <property type="entry name" value="Reg_factor_effector_dom_sf"/>
</dbReference>
<dbReference type="SMART" id="SM00342">
    <property type="entry name" value="HTH_ARAC"/>
    <property type="match status" value="1"/>
</dbReference>
<dbReference type="PROSITE" id="PS00041">
    <property type="entry name" value="HTH_ARAC_FAMILY_1"/>
    <property type="match status" value="1"/>
</dbReference>
<dbReference type="InterPro" id="IPR018062">
    <property type="entry name" value="HTH_AraC-typ_CS"/>
</dbReference>
<dbReference type="GO" id="GO:0003700">
    <property type="term" value="F:DNA-binding transcription factor activity"/>
    <property type="evidence" value="ECO:0007669"/>
    <property type="project" value="InterPro"/>
</dbReference>
<dbReference type="InterPro" id="IPR018060">
    <property type="entry name" value="HTH_AraC"/>
</dbReference>
<dbReference type="Gene3D" id="1.10.10.60">
    <property type="entry name" value="Homeodomain-like"/>
    <property type="match status" value="2"/>
</dbReference>
<dbReference type="InterPro" id="IPR010499">
    <property type="entry name" value="AraC_E-bd"/>
</dbReference>
<organism evidence="5">
    <name type="scientific">uncultured Eubacteriales bacterium</name>
    <dbReference type="NCBI Taxonomy" id="172733"/>
    <lineage>
        <taxon>Bacteria</taxon>
        <taxon>Bacillati</taxon>
        <taxon>Bacillota</taxon>
        <taxon>Clostridia</taxon>
        <taxon>Eubacteriales</taxon>
        <taxon>environmental samples</taxon>
    </lineage>
</organism>
<reference evidence="5" key="1">
    <citation type="submission" date="2016-04" db="EMBL/GenBank/DDBJ databases">
        <authorList>
            <person name="Evans L.H."/>
            <person name="Alamgir A."/>
            <person name="Owens N."/>
            <person name="Weber N.D."/>
            <person name="Virtaneva K."/>
            <person name="Barbian K."/>
            <person name="Babar A."/>
            <person name="Rosenke K."/>
        </authorList>
    </citation>
    <scope>NUCLEOTIDE SEQUENCE</scope>
    <source>
        <strain evidence="5">86</strain>
    </source>
</reference>
<keyword evidence="3" id="KW-0804">Transcription</keyword>
<proteinExistence type="predicted"/>
<evidence type="ECO:0000256" key="3">
    <source>
        <dbReference type="ARBA" id="ARBA00023163"/>
    </source>
</evidence>
<dbReference type="AlphaFoldDB" id="A0A212JLJ4"/>
<evidence type="ECO:0000313" key="5">
    <source>
        <dbReference type="EMBL" id="SBW00281.1"/>
    </source>
</evidence>
<dbReference type="PRINTS" id="PR00032">
    <property type="entry name" value="HTHARAC"/>
</dbReference>
<protein>
    <submittedName>
        <fullName evidence="5">Uncharacterized HTH-type transcriptional regulator YdeE</fullName>
    </submittedName>
</protein>
<accession>A0A212JLJ4</accession>
<dbReference type="Pfam" id="PF12833">
    <property type="entry name" value="HTH_18"/>
    <property type="match status" value="1"/>
</dbReference>
<sequence>MDWLGQLNDALRYIEEHLEGEIDLEQTAKIACCSAFHFQRMFSYMAGVPLAEYIRRRRMTKAAFDLQNTEDKVIDVALKYGYDSPTAFNRAFQSVHGVSPSAARQEGVVLKAYHPISFKISIRGEAEMNYRIEHHNAFRIVGPRMSCPWSPEKQEGFALVPKFWGEQYQKGTIPTLCGIMNGQPMGVLGVSVGNWQTAGSFDYFIAVASDRPIPEGMAEYEVPACAWAIFECKGPMPHSIQSMQQRIMTEWLPNSGYQYADAPDIEQYTDGDQSSEDYVCYIWLPVKK</sequence>
<dbReference type="SUPFAM" id="SSF46689">
    <property type="entry name" value="Homeodomain-like"/>
    <property type="match status" value="2"/>
</dbReference>
<dbReference type="InterPro" id="IPR020449">
    <property type="entry name" value="Tscrpt_reg_AraC-type_HTH"/>
</dbReference>
<gene>
    <name evidence="5" type="primary">ydeE</name>
    <name evidence="5" type="ORF">KL86CLO1_11321</name>
</gene>
<dbReference type="GO" id="GO:0043565">
    <property type="term" value="F:sequence-specific DNA binding"/>
    <property type="evidence" value="ECO:0007669"/>
    <property type="project" value="InterPro"/>
</dbReference>
<dbReference type="InterPro" id="IPR029442">
    <property type="entry name" value="GyrI-like"/>
</dbReference>
<dbReference type="EMBL" id="FLUN01000001">
    <property type="protein sequence ID" value="SBW00281.1"/>
    <property type="molecule type" value="Genomic_DNA"/>
</dbReference>
<evidence type="ECO:0000256" key="2">
    <source>
        <dbReference type="ARBA" id="ARBA00023125"/>
    </source>
</evidence>
<evidence type="ECO:0000259" key="4">
    <source>
        <dbReference type="PROSITE" id="PS01124"/>
    </source>
</evidence>
<evidence type="ECO:0000256" key="1">
    <source>
        <dbReference type="ARBA" id="ARBA00023015"/>
    </source>
</evidence>
<dbReference type="InterPro" id="IPR050959">
    <property type="entry name" value="MarA-like"/>
</dbReference>
<feature type="domain" description="HTH araC/xylS-type" evidence="4">
    <location>
        <begin position="8"/>
        <end position="106"/>
    </location>
</feature>
<keyword evidence="1" id="KW-0805">Transcription regulation</keyword>
<name>A0A212JLJ4_9FIRM</name>
<dbReference type="PANTHER" id="PTHR47504">
    <property type="entry name" value="RIGHT ORIGIN-BINDING PROTEIN"/>
    <property type="match status" value="1"/>
</dbReference>
<dbReference type="SMART" id="SM00871">
    <property type="entry name" value="AraC_E_bind"/>
    <property type="match status" value="1"/>
</dbReference>
<dbReference type="PROSITE" id="PS01124">
    <property type="entry name" value="HTH_ARAC_FAMILY_2"/>
    <property type="match status" value="1"/>
</dbReference>
<dbReference type="SUPFAM" id="SSF55136">
    <property type="entry name" value="Probable bacterial effector-binding domain"/>
    <property type="match status" value="1"/>
</dbReference>